<keyword evidence="3 6" id="KW-0479">Metal-binding</keyword>
<dbReference type="EMBL" id="BLJN01000002">
    <property type="protein sequence ID" value="GFE80073.1"/>
    <property type="molecule type" value="Genomic_DNA"/>
</dbReference>
<comment type="caution">
    <text evidence="9">The sequence shown here is derived from an EMBL/GenBank/DDBJ whole genome shotgun (WGS) entry which is preliminary data.</text>
</comment>
<dbReference type="GO" id="GO:0020037">
    <property type="term" value="F:heme binding"/>
    <property type="evidence" value="ECO:0007669"/>
    <property type="project" value="InterPro"/>
</dbReference>
<dbReference type="InterPro" id="IPR009056">
    <property type="entry name" value="Cyt_c-like_dom"/>
</dbReference>
<sequence>MTSITRGALVRGLAVALATGFAMPTLAAEVAPAAFNNHCRTCHSVKEGDNRLGPSLHNIHGAKAGSSAGFAAYSQGMKSSGVVWDDATLDKFIENPDQVIPNNNMKPYKGIGDAAVRKQIVDFLRSASKPADG</sequence>
<keyword evidence="1" id="KW-0813">Transport</keyword>
<dbReference type="GO" id="GO:0009055">
    <property type="term" value="F:electron transfer activity"/>
    <property type="evidence" value="ECO:0007669"/>
    <property type="project" value="InterPro"/>
</dbReference>
<dbReference type="SUPFAM" id="SSF46626">
    <property type="entry name" value="Cytochrome c"/>
    <property type="match status" value="1"/>
</dbReference>
<keyword evidence="10" id="KW-1185">Reference proteome</keyword>
<evidence type="ECO:0000256" key="2">
    <source>
        <dbReference type="ARBA" id="ARBA00022617"/>
    </source>
</evidence>
<dbReference type="Pfam" id="PF00034">
    <property type="entry name" value="Cytochrom_C"/>
    <property type="match status" value="1"/>
</dbReference>
<dbReference type="GO" id="GO:0046872">
    <property type="term" value="F:metal ion binding"/>
    <property type="evidence" value="ECO:0007669"/>
    <property type="project" value="UniProtKB-KW"/>
</dbReference>
<evidence type="ECO:0000256" key="1">
    <source>
        <dbReference type="ARBA" id="ARBA00022448"/>
    </source>
</evidence>
<organism evidence="9 10">
    <name type="scientific">Steroidobacter agaridevorans</name>
    <dbReference type="NCBI Taxonomy" id="2695856"/>
    <lineage>
        <taxon>Bacteria</taxon>
        <taxon>Pseudomonadati</taxon>
        <taxon>Pseudomonadota</taxon>
        <taxon>Gammaproteobacteria</taxon>
        <taxon>Steroidobacterales</taxon>
        <taxon>Steroidobacteraceae</taxon>
        <taxon>Steroidobacter</taxon>
    </lineage>
</organism>
<evidence type="ECO:0000256" key="3">
    <source>
        <dbReference type="ARBA" id="ARBA00022723"/>
    </source>
</evidence>
<protein>
    <submittedName>
        <fullName evidence="9">Cytochrome c</fullName>
    </submittedName>
</protein>
<evidence type="ECO:0000256" key="6">
    <source>
        <dbReference type="PROSITE-ProRule" id="PRU00433"/>
    </source>
</evidence>
<accession>A0A829YAQ6</accession>
<proteinExistence type="predicted"/>
<dbReference type="InterPro" id="IPR036909">
    <property type="entry name" value="Cyt_c-like_dom_sf"/>
</dbReference>
<gene>
    <name evidence="9" type="ORF">GCM10011487_20730</name>
</gene>
<evidence type="ECO:0000256" key="4">
    <source>
        <dbReference type="ARBA" id="ARBA00022982"/>
    </source>
</evidence>
<dbReference type="RefSeq" id="WP_202626693.1">
    <property type="nucleotide sequence ID" value="NZ_BLJN01000002.1"/>
</dbReference>
<evidence type="ECO:0000313" key="9">
    <source>
        <dbReference type="EMBL" id="GFE80073.1"/>
    </source>
</evidence>
<dbReference type="Proteomes" id="UP000445000">
    <property type="component" value="Unassembled WGS sequence"/>
</dbReference>
<feature type="chain" id="PRO_5032870335" evidence="7">
    <location>
        <begin position="28"/>
        <end position="133"/>
    </location>
</feature>
<keyword evidence="7" id="KW-0732">Signal</keyword>
<keyword evidence="4" id="KW-0249">Electron transport</keyword>
<dbReference type="PANTHER" id="PTHR11961">
    <property type="entry name" value="CYTOCHROME C"/>
    <property type="match status" value="1"/>
</dbReference>
<dbReference type="Gene3D" id="1.10.760.10">
    <property type="entry name" value="Cytochrome c-like domain"/>
    <property type="match status" value="1"/>
</dbReference>
<dbReference type="InterPro" id="IPR002327">
    <property type="entry name" value="Cyt_c_1A/1B"/>
</dbReference>
<feature type="domain" description="Cytochrome c" evidence="8">
    <location>
        <begin position="26"/>
        <end position="128"/>
    </location>
</feature>
<evidence type="ECO:0000256" key="7">
    <source>
        <dbReference type="SAM" id="SignalP"/>
    </source>
</evidence>
<name>A0A829YAQ6_9GAMM</name>
<feature type="signal peptide" evidence="7">
    <location>
        <begin position="1"/>
        <end position="27"/>
    </location>
</feature>
<dbReference type="PROSITE" id="PS51007">
    <property type="entry name" value="CYTC"/>
    <property type="match status" value="1"/>
</dbReference>
<keyword evidence="2 6" id="KW-0349">Heme</keyword>
<dbReference type="AlphaFoldDB" id="A0A829YAQ6"/>
<evidence type="ECO:0000259" key="8">
    <source>
        <dbReference type="PROSITE" id="PS51007"/>
    </source>
</evidence>
<evidence type="ECO:0000256" key="5">
    <source>
        <dbReference type="ARBA" id="ARBA00023004"/>
    </source>
</evidence>
<reference evidence="10" key="1">
    <citation type="submission" date="2020-01" db="EMBL/GenBank/DDBJ databases">
        <title>'Steroidobacter agaridevorans' sp. nov., agar-degrading bacteria isolated from rhizosphere soils.</title>
        <authorList>
            <person name="Ikenaga M."/>
            <person name="Kataoka M."/>
            <person name="Murouchi A."/>
            <person name="Katsuragi S."/>
            <person name="Sakai M."/>
        </authorList>
    </citation>
    <scope>NUCLEOTIDE SEQUENCE [LARGE SCALE GENOMIC DNA]</scope>
    <source>
        <strain evidence="10">YU21-B</strain>
    </source>
</reference>
<keyword evidence="5 6" id="KW-0408">Iron</keyword>
<dbReference type="PRINTS" id="PR00604">
    <property type="entry name" value="CYTCHRMECIAB"/>
</dbReference>
<evidence type="ECO:0000313" key="10">
    <source>
        <dbReference type="Proteomes" id="UP000445000"/>
    </source>
</evidence>